<dbReference type="InterPro" id="IPR027417">
    <property type="entry name" value="P-loop_NTPase"/>
</dbReference>
<evidence type="ECO:0000256" key="5">
    <source>
        <dbReference type="HAMAP-Rule" id="MF_00376"/>
    </source>
</evidence>
<evidence type="ECO:0000256" key="6">
    <source>
        <dbReference type="NCBIfam" id="TIGR00152"/>
    </source>
</evidence>
<accession>A0ABP6YE51</accession>
<dbReference type="Proteomes" id="UP001500689">
    <property type="component" value="Unassembled WGS sequence"/>
</dbReference>
<keyword evidence="8" id="KW-1185">Reference proteome</keyword>
<keyword evidence="5 7" id="KW-0418">Kinase</keyword>
<dbReference type="EMBL" id="BAAAZN010000026">
    <property type="protein sequence ID" value="GAA3581952.1"/>
    <property type="molecule type" value="Genomic_DNA"/>
</dbReference>
<evidence type="ECO:0000256" key="4">
    <source>
        <dbReference type="ARBA" id="ARBA00022840"/>
    </source>
</evidence>
<comment type="subcellular location">
    <subcellularLocation>
        <location evidence="5">Cytoplasm</location>
    </subcellularLocation>
</comment>
<organism evidence="7 8">
    <name type="scientific">Amycolatopsis ultiminotia</name>
    <dbReference type="NCBI Taxonomy" id="543629"/>
    <lineage>
        <taxon>Bacteria</taxon>
        <taxon>Bacillati</taxon>
        <taxon>Actinomycetota</taxon>
        <taxon>Actinomycetes</taxon>
        <taxon>Pseudonocardiales</taxon>
        <taxon>Pseudonocardiaceae</taxon>
        <taxon>Amycolatopsis</taxon>
    </lineage>
</organism>
<dbReference type="SUPFAM" id="SSF52540">
    <property type="entry name" value="P-loop containing nucleoside triphosphate hydrolases"/>
    <property type="match status" value="1"/>
</dbReference>
<dbReference type="EC" id="2.7.1.24" evidence="5 6"/>
<gene>
    <name evidence="5 7" type="primary">coaE</name>
    <name evidence="7" type="ORF">GCM10022222_78430</name>
</gene>
<dbReference type="SUPFAM" id="SSF81301">
    <property type="entry name" value="Nucleotidyltransferase"/>
    <property type="match status" value="1"/>
</dbReference>
<evidence type="ECO:0000256" key="1">
    <source>
        <dbReference type="ARBA" id="ARBA00008826"/>
    </source>
</evidence>
<dbReference type="InterPro" id="IPR043519">
    <property type="entry name" value="NT_sf"/>
</dbReference>
<dbReference type="Gene3D" id="3.40.50.300">
    <property type="entry name" value="P-loop containing nucleotide triphosphate hydrolases"/>
    <property type="match status" value="1"/>
</dbReference>
<name>A0ABP6YE51_9PSEU</name>
<dbReference type="Pfam" id="PF01121">
    <property type="entry name" value="CoaE"/>
    <property type="match status" value="1"/>
</dbReference>
<keyword evidence="5" id="KW-0808">Transferase</keyword>
<dbReference type="NCBIfam" id="NF002879">
    <property type="entry name" value="PRK03333.1"/>
    <property type="match status" value="1"/>
</dbReference>
<keyword evidence="4 5" id="KW-0067">ATP-binding</keyword>
<comment type="function">
    <text evidence="5">Catalyzes the phosphorylation of the 3'-hydroxyl group of dephosphocoenzyme A to form coenzyme A.</text>
</comment>
<evidence type="ECO:0000256" key="2">
    <source>
        <dbReference type="ARBA" id="ARBA00011058"/>
    </source>
</evidence>
<proteinExistence type="inferred from homology"/>
<dbReference type="InterPro" id="IPR001977">
    <property type="entry name" value="Depp_CoAkinase"/>
</dbReference>
<keyword evidence="5" id="KW-0963">Cytoplasm</keyword>
<evidence type="ECO:0000313" key="7">
    <source>
        <dbReference type="EMBL" id="GAA3581952.1"/>
    </source>
</evidence>
<comment type="similarity">
    <text evidence="2">In the C-terminal section; belongs to the UPF0157 (GrpB) family.</text>
</comment>
<dbReference type="CDD" id="cd02022">
    <property type="entry name" value="DPCK"/>
    <property type="match status" value="1"/>
</dbReference>
<dbReference type="HAMAP" id="MF_00376">
    <property type="entry name" value="Dephospho_CoA_kinase"/>
    <property type="match status" value="1"/>
</dbReference>
<comment type="catalytic activity">
    <reaction evidence="5">
        <text>3'-dephospho-CoA + ATP = ADP + CoA + H(+)</text>
        <dbReference type="Rhea" id="RHEA:18245"/>
        <dbReference type="ChEBI" id="CHEBI:15378"/>
        <dbReference type="ChEBI" id="CHEBI:30616"/>
        <dbReference type="ChEBI" id="CHEBI:57287"/>
        <dbReference type="ChEBI" id="CHEBI:57328"/>
        <dbReference type="ChEBI" id="CHEBI:456216"/>
        <dbReference type="EC" id="2.7.1.24"/>
    </reaction>
</comment>
<comment type="caution">
    <text evidence="7">The sequence shown here is derived from an EMBL/GenBank/DDBJ whole genome shotgun (WGS) entry which is preliminary data.</text>
</comment>
<keyword evidence="5" id="KW-0173">Coenzyme A biosynthesis</keyword>
<sequence>MHQSRRSEPVLPDVLVRHPFLRVGDVSAAHRTHAVAENPGTARRVTRISWATLRNVLAFPGRMCDYPCWCTCRGRPSPERVTDTLVRVWLMLRVGLTGGIGAGKSTVANRLAEHGAVVVDSDRIAREVVEPGTPGLATLVAAFGTEVLAGDGSLDRQALAARAFAGEESRRRLNGILHPLIGQRTAELMSAAAEDAVLVHDVPLLVENDLAPAYHLVVVVDAPVEVRVRRLVEARGMTEDDARARIRAQAAEEQRRAVADVWLDNGGREDVVLAEVDALWADRLVPFEANLRLRKPRPPASPVLSAYDSSWPLQAERRLARLRQLAGARLVRADHIGSTAVPGLPAKDVLDLQLTVSTLDDADALAEALADAGFPRREGDWADDPQGGDTPWPKRLHVGADPKRAVNLHVRSTETPAWRLALLFRDWIRAHPDERDSYAAVKQQLAREHAADGTIEHYADEKQSWVNEAFVRAEAWAEESSWKP</sequence>
<dbReference type="PANTHER" id="PTHR34822">
    <property type="entry name" value="GRPB DOMAIN PROTEIN (AFU_ORTHOLOGUE AFUA_1G01530)"/>
    <property type="match status" value="1"/>
</dbReference>
<dbReference type="GO" id="GO:0016301">
    <property type="term" value="F:kinase activity"/>
    <property type="evidence" value="ECO:0007669"/>
    <property type="project" value="UniProtKB-KW"/>
</dbReference>
<evidence type="ECO:0000313" key="8">
    <source>
        <dbReference type="Proteomes" id="UP001500689"/>
    </source>
</evidence>
<dbReference type="PANTHER" id="PTHR34822:SF1">
    <property type="entry name" value="GRPB FAMILY PROTEIN"/>
    <property type="match status" value="1"/>
</dbReference>
<dbReference type="InterPro" id="IPR007344">
    <property type="entry name" value="GrpB/CoaE"/>
</dbReference>
<comment type="similarity">
    <text evidence="5">Belongs to the CoaE family.</text>
</comment>
<feature type="binding site" evidence="5">
    <location>
        <begin position="101"/>
        <end position="106"/>
    </location>
    <ligand>
        <name>ATP</name>
        <dbReference type="ChEBI" id="CHEBI:30616"/>
    </ligand>
</feature>
<comment type="pathway">
    <text evidence="5">Cofactor biosynthesis; coenzyme A biosynthesis; CoA from (R)-pantothenate: step 5/5.</text>
</comment>
<reference evidence="8" key="1">
    <citation type="journal article" date="2019" name="Int. J. Syst. Evol. Microbiol.">
        <title>The Global Catalogue of Microorganisms (GCM) 10K type strain sequencing project: providing services to taxonomists for standard genome sequencing and annotation.</title>
        <authorList>
            <consortium name="The Broad Institute Genomics Platform"/>
            <consortium name="The Broad Institute Genome Sequencing Center for Infectious Disease"/>
            <person name="Wu L."/>
            <person name="Ma J."/>
        </authorList>
    </citation>
    <scope>NUCLEOTIDE SEQUENCE [LARGE SCALE GENOMIC DNA]</scope>
    <source>
        <strain evidence="8">JCM 16898</strain>
    </source>
</reference>
<evidence type="ECO:0000256" key="3">
    <source>
        <dbReference type="ARBA" id="ARBA00022741"/>
    </source>
</evidence>
<dbReference type="Pfam" id="PF04229">
    <property type="entry name" value="GrpB"/>
    <property type="match status" value="1"/>
</dbReference>
<comment type="similarity">
    <text evidence="1">In the N-terminal section; belongs to the CoaE family.</text>
</comment>
<protein>
    <recommendedName>
        <fullName evidence="5 6">Dephospho-CoA kinase</fullName>
        <ecNumber evidence="5 6">2.7.1.24</ecNumber>
    </recommendedName>
    <alternativeName>
        <fullName evidence="5">Dephosphocoenzyme A kinase</fullName>
    </alternativeName>
</protein>
<keyword evidence="3 5" id="KW-0547">Nucleotide-binding</keyword>
<dbReference type="NCBIfam" id="TIGR00152">
    <property type="entry name" value="dephospho-CoA kinase"/>
    <property type="match status" value="1"/>
</dbReference>
<dbReference type="Gene3D" id="3.30.460.10">
    <property type="entry name" value="Beta Polymerase, domain 2"/>
    <property type="match status" value="1"/>
</dbReference>
<dbReference type="PROSITE" id="PS51219">
    <property type="entry name" value="DPCK"/>
    <property type="match status" value="1"/>
</dbReference>